<comment type="caution">
    <text evidence="3">The sequence shown here is derived from an EMBL/GenBank/DDBJ whole genome shotgun (WGS) entry which is preliminary data.</text>
</comment>
<dbReference type="InterPro" id="IPR004398">
    <property type="entry name" value="RNA_MeTrfase_RsmD"/>
</dbReference>
<dbReference type="Pfam" id="PF03602">
    <property type="entry name" value="Cons_hypoth95"/>
    <property type="match status" value="1"/>
</dbReference>
<evidence type="ECO:0000313" key="3">
    <source>
        <dbReference type="EMBL" id="PTI75756.1"/>
    </source>
</evidence>
<name>A0A9Q6MVI1_9STAP</name>
<dbReference type="GO" id="GO:0031167">
    <property type="term" value="P:rRNA methylation"/>
    <property type="evidence" value="ECO:0007669"/>
    <property type="project" value="InterPro"/>
</dbReference>
<gene>
    <name evidence="3" type="primary">rsmD</name>
    <name evidence="3" type="ORF">BU058_06590</name>
</gene>
<dbReference type="PIRSF" id="PIRSF004553">
    <property type="entry name" value="CHP00095"/>
    <property type="match status" value="1"/>
</dbReference>
<dbReference type="GO" id="GO:0003676">
    <property type="term" value="F:nucleic acid binding"/>
    <property type="evidence" value="ECO:0007669"/>
    <property type="project" value="InterPro"/>
</dbReference>
<dbReference type="CDD" id="cd02440">
    <property type="entry name" value="AdoMet_MTases"/>
    <property type="match status" value="1"/>
</dbReference>
<dbReference type="PANTHER" id="PTHR43542">
    <property type="entry name" value="METHYLTRANSFERASE"/>
    <property type="match status" value="1"/>
</dbReference>
<dbReference type="RefSeq" id="WP_073504682.1">
    <property type="nucleotide sequence ID" value="NZ_CP018199.1"/>
</dbReference>
<dbReference type="Proteomes" id="UP000241960">
    <property type="component" value="Unassembled WGS sequence"/>
</dbReference>
<dbReference type="InterPro" id="IPR002052">
    <property type="entry name" value="DNA_methylase_N6_adenine_CS"/>
</dbReference>
<keyword evidence="2" id="KW-0808">Transferase</keyword>
<organism evidence="3 4">
    <name type="scientific">Staphylococcus succinus</name>
    <dbReference type="NCBI Taxonomy" id="61015"/>
    <lineage>
        <taxon>Bacteria</taxon>
        <taxon>Bacillati</taxon>
        <taxon>Bacillota</taxon>
        <taxon>Bacilli</taxon>
        <taxon>Bacillales</taxon>
        <taxon>Staphylococcaceae</taxon>
        <taxon>Staphylococcus</taxon>
    </lineage>
</organism>
<dbReference type="PANTHER" id="PTHR43542:SF1">
    <property type="entry name" value="METHYLTRANSFERASE"/>
    <property type="match status" value="1"/>
</dbReference>
<dbReference type="AlphaFoldDB" id="A0A9Q6MVI1"/>
<dbReference type="EMBL" id="PZFQ01000017">
    <property type="protein sequence ID" value="PTI75756.1"/>
    <property type="molecule type" value="Genomic_DNA"/>
</dbReference>
<sequence length="185" mass="20734">MRVISGIHKSKALESIEGRNTRPTMDKVKEGIFNSLHEVSGIGLDLFAGSGALGIEALSRGMDKVIFVDQNFKAVKVIKANLKHLNIEAQAEVYKNNADRALKALSKREIQFDVIFLDPPYDKGLIDEALEGIAKFNLLKENGIIVCEFNHHEKIDTQPFQVIKRYHYGLTDTLLLEKGDKNVDN</sequence>
<keyword evidence="1" id="KW-0489">Methyltransferase</keyword>
<dbReference type="Gene3D" id="3.40.50.150">
    <property type="entry name" value="Vaccinia Virus protein VP39"/>
    <property type="match status" value="1"/>
</dbReference>
<reference evidence="3 4" key="1">
    <citation type="journal article" date="2016" name="Front. Microbiol.">
        <title>Comprehensive Phylogenetic Analysis of Bovine Non-aureus Staphylococci Species Based on Whole-Genome Sequencing.</title>
        <authorList>
            <person name="Naushad S."/>
            <person name="Barkema H.W."/>
            <person name="Luby C."/>
            <person name="Condas L.A."/>
            <person name="Nobrega D.B."/>
            <person name="Carson D.A."/>
            <person name="De Buck J."/>
        </authorList>
    </citation>
    <scope>NUCLEOTIDE SEQUENCE [LARGE SCALE GENOMIC DNA]</scope>
    <source>
        <strain evidence="3 4">SNUC 1231</strain>
    </source>
</reference>
<dbReference type="GO" id="GO:0008168">
    <property type="term" value="F:methyltransferase activity"/>
    <property type="evidence" value="ECO:0007669"/>
    <property type="project" value="UniProtKB-KW"/>
</dbReference>
<accession>A0A9Q6MVI1</accession>
<evidence type="ECO:0000256" key="1">
    <source>
        <dbReference type="ARBA" id="ARBA00022603"/>
    </source>
</evidence>
<dbReference type="PROSITE" id="PS00092">
    <property type="entry name" value="N6_MTASE"/>
    <property type="match status" value="1"/>
</dbReference>
<proteinExistence type="predicted"/>
<dbReference type="InterPro" id="IPR029063">
    <property type="entry name" value="SAM-dependent_MTases_sf"/>
</dbReference>
<dbReference type="SUPFAM" id="SSF53335">
    <property type="entry name" value="S-adenosyl-L-methionine-dependent methyltransferases"/>
    <property type="match status" value="1"/>
</dbReference>
<dbReference type="NCBIfam" id="TIGR00095">
    <property type="entry name" value="16S rRNA (guanine(966)-N(2))-methyltransferase RsmD"/>
    <property type="match status" value="1"/>
</dbReference>
<evidence type="ECO:0000313" key="4">
    <source>
        <dbReference type="Proteomes" id="UP000241960"/>
    </source>
</evidence>
<protein>
    <submittedName>
        <fullName evidence="3">16S rRNA (Guanine(966)-N(2))-methyltransferase RsmD</fullName>
    </submittedName>
</protein>
<evidence type="ECO:0000256" key="2">
    <source>
        <dbReference type="ARBA" id="ARBA00022679"/>
    </source>
</evidence>